<dbReference type="CDD" id="cd01992">
    <property type="entry name" value="TilS_N"/>
    <property type="match status" value="1"/>
</dbReference>
<keyword evidence="2 8" id="KW-0963">Cytoplasm</keyword>
<name>A0A2A4G7W6_9FLAO</name>
<evidence type="ECO:0000256" key="3">
    <source>
        <dbReference type="ARBA" id="ARBA00022598"/>
    </source>
</evidence>
<organism evidence="10 11">
    <name type="scientific">Sediminicola luteus</name>
    <dbReference type="NCBI Taxonomy" id="319238"/>
    <lineage>
        <taxon>Bacteria</taxon>
        <taxon>Pseudomonadati</taxon>
        <taxon>Bacteroidota</taxon>
        <taxon>Flavobacteriia</taxon>
        <taxon>Flavobacteriales</taxon>
        <taxon>Flavobacteriaceae</taxon>
        <taxon>Sediminicola</taxon>
    </lineage>
</organism>
<reference evidence="10 11" key="1">
    <citation type="submission" date="2017-04" db="EMBL/GenBank/DDBJ databases">
        <title>A new member of the family Flavobacteriaceae isolated from ascidians.</title>
        <authorList>
            <person name="Chen L."/>
        </authorList>
    </citation>
    <scope>NUCLEOTIDE SEQUENCE [LARGE SCALE GENOMIC DNA]</scope>
    <source>
        <strain evidence="10 11">HQA918</strain>
    </source>
</reference>
<dbReference type="PANTHER" id="PTHR43033">
    <property type="entry name" value="TRNA(ILE)-LYSIDINE SYNTHASE-RELATED"/>
    <property type="match status" value="1"/>
</dbReference>
<dbReference type="InterPro" id="IPR011063">
    <property type="entry name" value="TilS/TtcA_N"/>
</dbReference>
<comment type="function">
    <text evidence="8">Ligates lysine onto the cytidine present at position 34 of the AUA codon-specific tRNA(Ile) that contains the anticodon CAU, in an ATP-dependent manner. Cytidine is converted to lysidine, thus changing the amino acid specificity of the tRNA from methionine to isoleucine.</text>
</comment>
<dbReference type="AlphaFoldDB" id="A0A2A4G7W6"/>
<dbReference type="GO" id="GO:0032267">
    <property type="term" value="F:tRNA(Ile)-lysidine synthase activity"/>
    <property type="evidence" value="ECO:0007669"/>
    <property type="project" value="UniProtKB-EC"/>
</dbReference>
<feature type="binding site" evidence="8">
    <location>
        <begin position="26"/>
        <end position="31"/>
    </location>
    <ligand>
        <name>ATP</name>
        <dbReference type="ChEBI" id="CHEBI:30616"/>
    </ligand>
</feature>
<evidence type="ECO:0000256" key="6">
    <source>
        <dbReference type="ARBA" id="ARBA00022840"/>
    </source>
</evidence>
<comment type="subcellular location">
    <subcellularLocation>
        <location evidence="1 8">Cytoplasm</location>
    </subcellularLocation>
</comment>
<evidence type="ECO:0000256" key="5">
    <source>
        <dbReference type="ARBA" id="ARBA00022741"/>
    </source>
</evidence>
<dbReference type="SMART" id="SM00977">
    <property type="entry name" value="TilS_C"/>
    <property type="match status" value="1"/>
</dbReference>
<dbReference type="Gene3D" id="3.40.50.620">
    <property type="entry name" value="HUPs"/>
    <property type="match status" value="1"/>
</dbReference>
<keyword evidence="11" id="KW-1185">Reference proteome</keyword>
<dbReference type="InterPro" id="IPR014729">
    <property type="entry name" value="Rossmann-like_a/b/a_fold"/>
</dbReference>
<keyword evidence="4 8" id="KW-0819">tRNA processing</keyword>
<dbReference type="EC" id="6.3.4.19" evidence="8"/>
<keyword evidence="5 8" id="KW-0547">Nucleotide-binding</keyword>
<dbReference type="InterPro" id="IPR012094">
    <property type="entry name" value="tRNA_Ile_lys_synt"/>
</dbReference>
<dbReference type="InterPro" id="IPR012795">
    <property type="entry name" value="tRNA_Ile_lys_synt_N"/>
</dbReference>
<dbReference type="HAMAP" id="MF_01161">
    <property type="entry name" value="tRNA_Ile_lys_synt"/>
    <property type="match status" value="1"/>
</dbReference>
<evidence type="ECO:0000256" key="7">
    <source>
        <dbReference type="ARBA" id="ARBA00048539"/>
    </source>
</evidence>
<comment type="catalytic activity">
    <reaction evidence="7 8">
        <text>cytidine(34) in tRNA(Ile2) + L-lysine + ATP = lysidine(34) in tRNA(Ile2) + AMP + diphosphate + H(+)</text>
        <dbReference type="Rhea" id="RHEA:43744"/>
        <dbReference type="Rhea" id="RHEA-COMP:10625"/>
        <dbReference type="Rhea" id="RHEA-COMP:10670"/>
        <dbReference type="ChEBI" id="CHEBI:15378"/>
        <dbReference type="ChEBI" id="CHEBI:30616"/>
        <dbReference type="ChEBI" id="CHEBI:32551"/>
        <dbReference type="ChEBI" id="CHEBI:33019"/>
        <dbReference type="ChEBI" id="CHEBI:82748"/>
        <dbReference type="ChEBI" id="CHEBI:83665"/>
        <dbReference type="ChEBI" id="CHEBI:456215"/>
        <dbReference type="EC" id="6.3.4.19"/>
    </reaction>
</comment>
<dbReference type="EMBL" id="NBWU01000004">
    <property type="protein sequence ID" value="PCE64054.1"/>
    <property type="molecule type" value="Genomic_DNA"/>
</dbReference>
<dbReference type="Pfam" id="PF01171">
    <property type="entry name" value="ATP_bind_3"/>
    <property type="match status" value="1"/>
</dbReference>
<dbReference type="OrthoDB" id="9807403at2"/>
<dbReference type="SUPFAM" id="SSF56037">
    <property type="entry name" value="PheT/TilS domain"/>
    <property type="match status" value="1"/>
</dbReference>
<evidence type="ECO:0000259" key="9">
    <source>
        <dbReference type="SMART" id="SM00977"/>
    </source>
</evidence>
<comment type="caution">
    <text evidence="10">The sequence shown here is derived from an EMBL/GenBank/DDBJ whole genome shotgun (WGS) entry which is preliminary data.</text>
</comment>
<dbReference type="NCBIfam" id="TIGR02432">
    <property type="entry name" value="lysidine_TilS_N"/>
    <property type="match status" value="1"/>
</dbReference>
<evidence type="ECO:0000313" key="11">
    <source>
        <dbReference type="Proteomes" id="UP000219559"/>
    </source>
</evidence>
<dbReference type="PANTHER" id="PTHR43033:SF1">
    <property type="entry name" value="TRNA(ILE)-LYSIDINE SYNTHASE-RELATED"/>
    <property type="match status" value="1"/>
</dbReference>
<dbReference type="InterPro" id="IPR012796">
    <property type="entry name" value="Lysidine-tRNA-synth_C"/>
</dbReference>
<evidence type="ECO:0000256" key="1">
    <source>
        <dbReference type="ARBA" id="ARBA00004496"/>
    </source>
</evidence>
<dbReference type="GO" id="GO:0005737">
    <property type="term" value="C:cytoplasm"/>
    <property type="evidence" value="ECO:0007669"/>
    <property type="project" value="UniProtKB-SubCell"/>
</dbReference>
<accession>A0A2A4G7W6</accession>
<keyword evidence="6 8" id="KW-0067">ATP-binding</keyword>
<comment type="domain">
    <text evidence="8">The N-terminal region contains the highly conserved SGGXDS motif, predicted to be a P-loop motif involved in ATP binding.</text>
</comment>
<comment type="similarity">
    <text evidence="8">Belongs to the tRNA(Ile)-lysidine synthase family.</text>
</comment>
<proteinExistence type="inferred from homology"/>
<feature type="domain" description="Lysidine-tRNA(Ile) synthetase C-terminal" evidence="9">
    <location>
        <begin position="359"/>
        <end position="431"/>
    </location>
</feature>
<dbReference type="GO" id="GO:0006400">
    <property type="term" value="P:tRNA modification"/>
    <property type="evidence" value="ECO:0007669"/>
    <property type="project" value="UniProtKB-UniRule"/>
</dbReference>
<evidence type="ECO:0000256" key="2">
    <source>
        <dbReference type="ARBA" id="ARBA00022490"/>
    </source>
</evidence>
<sequence>MLPEFKEHIESHFPEILSHPTMVAISGGMDSVVLTHLLIQLDIKPSLAHCNFQLRGEESDADAEFVSELAEKWNLQLYSKTFETKQIKAENRGSTQMIARDLRYHWFNELIDQGKSTYLLTAHHLDDNIETFLIHLSRGTGIQGLLGIPERNHPILRPLLPFSREEILRYAKNNQLAWREDSSNASDDYLRNRIRHHISPQLKELHPSFDPNFNRTIRQLTQEKQLAQIEIDRARASCFTSDGDGYKIEIEKLQALTPLAAYLYHFFEPFGFSQFGAIEKMLNGLSGKEIRSHSHRLIKDRTHLLLHPLETIDKTCYEIEAGTTHLQHPIGLQFEKVDQMKEKQAGVLYIDADCLQYPLTLRKKKEGDVFYPQGMRGKKKLSKYFKDEKMDTLTKENQWLLCSQDQIVWVVGKRGDERFKITPTTQNIIKVTLKT</sequence>
<protein>
    <recommendedName>
        <fullName evidence="8">tRNA(Ile)-lysidine synthase</fullName>
        <ecNumber evidence="8">6.3.4.19</ecNumber>
    </recommendedName>
    <alternativeName>
        <fullName evidence="8">tRNA(Ile)-2-lysyl-cytidine synthase</fullName>
    </alternativeName>
    <alternativeName>
        <fullName evidence="8">tRNA(Ile)-lysidine synthetase</fullName>
    </alternativeName>
</protein>
<gene>
    <name evidence="8" type="primary">tilS</name>
    <name evidence="10" type="ORF">B7P33_12490</name>
</gene>
<dbReference type="Proteomes" id="UP000219559">
    <property type="component" value="Unassembled WGS sequence"/>
</dbReference>
<evidence type="ECO:0000256" key="4">
    <source>
        <dbReference type="ARBA" id="ARBA00022694"/>
    </source>
</evidence>
<evidence type="ECO:0000313" key="10">
    <source>
        <dbReference type="EMBL" id="PCE64054.1"/>
    </source>
</evidence>
<dbReference type="SUPFAM" id="SSF52402">
    <property type="entry name" value="Adenine nucleotide alpha hydrolases-like"/>
    <property type="match status" value="1"/>
</dbReference>
<dbReference type="NCBIfam" id="TIGR02433">
    <property type="entry name" value="lysidine_TilS_C"/>
    <property type="match status" value="1"/>
</dbReference>
<evidence type="ECO:0000256" key="8">
    <source>
        <dbReference type="HAMAP-Rule" id="MF_01161"/>
    </source>
</evidence>
<dbReference type="Pfam" id="PF11734">
    <property type="entry name" value="TilS_C"/>
    <property type="match status" value="1"/>
</dbReference>
<keyword evidence="3 8" id="KW-0436">Ligase</keyword>
<dbReference type="GO" id="GO:0005524">
    <property type="term" value="F:ATP binding"/>
    <property type="evidence" value="ECO:0007669"/>
    <property type="project" value="UniProtKB-UniRule"/>
</dbReference>